<dbReference type="Proteomes" id="UP000463051">
    <property type="component" value="Unassembled WGS sequence"/>
</dbReference>
<dbReference type="AlphaFoldDB" id="A0A7X2H466"/>
<sequence>MLKILRYILSTVIIIMAAYELITKNFEFQSLLILLLGLIMLVMGLEEFQKKRKAYGWLLVVVFLFSLFVSVKGFLLH</sequence>
<accession>A0A7X2H466</accession>
<evidence type="ECO:0000313" key="3">
    <source>
        <dbReference type="Proteomes" id="UP000463051"/>
    </source>
</evidence>
<feature type="transmembrane region" description="Helical" evidence="1">
    <location>
        <begin position="57"/>
        <end position="76"/>
    </location>
</feature>
<keyword evidence="1" id="KW-0472">Membrane</keyword>
<protein>
    <submittedName>
        <fullName evidence="2">DUF3953 domain-containing protein</fullName>
    </submittedName>
</protein>
<dbReference type="InterPro" id="IPR025018">
    <property type="entry name" value="DUF3953"/>
</dbReference>
<gene>
    <name evidence="2" type="ORF">GJB61_09530</name>
</gene>
<proteinExistence type="predicted"/>
<keyword evidence="1" id="KW-0812">Transmembrane</keyword>
<dbReference type="EMBL" id="WJXB01000003">
    <property type="protein sequence ID" value="MRN53232.1"/>
    <property type="molecule type" value="Genomic_DNA"/>
</dbReference>
<name>A0A7X2H466_9BACL</name>
<evidence type="ECO:0000256" key="1">
    <source>
        <dbReference type="SAM" id="Phobius"/>
    </source>
</evidence>
<reference evidence="2 3" key="1">
    <citation type="submission" date="2019-11" db="EMBL/GenBank/DDBJ databases">
        <title>Paenibacillus monticola sp. nov., a novel PGPR strain isolated from mountain sample in China.</title>
        <authorList>
            <person name="Zhao Q."/>
            <person name="Li H.-P."/>
            <person name="Zhang J.-L."/>
        </authorList>
    </citation>
    <scope>NUCLEOTIDE SEQUENCE [LARGE SCALE GENOMIC DNA]</scope>
    <source>
        <strain evidence="2 3">LC-T2</strain>
    </source>
</reference>
<feature type="transmembrane region" description="Helical" evidence="1">
    <location>
        <begin position="5"/>
        <end position="22"/>
    </location>
</feature>
<evidence type="ECO:0000313" key="2">
    <source>
        <dbReference type="EMBL" id="MRN53232.1"/>
    </source>
</evidence>
<keyword evidence="3" id="KW-1185">Reference proteome</keyword>
<organism evidence="2 3">
    <name type="scientific">Paenibacillus monticola</name>
    <dbReference type="NCBI Taxonomy" id="2666075"/>
    <lineage>
        <taxon>Bacteria</taxon>
        <taxon>Bacillati</taxon>
        <taxon>Bacillota</taxon>
        <taxon>Bacilli</taxon>
        <taxon>Bacillales</taxon>
        <taxon>Paenibacillaceae</taxon>
        <taxon>Paenibacillus</taxon>
    </lineage>
</organism>
<keyword evidence="1" id="KW-1133">Transmembrane helix</keyword>
<dbReference type="Pfam" id="PF13129">
    <property type="entry name" value="DUF3953"/>
    <property type="match status" value="1"/>
</dbReference>
<feature type="transmembrane region" description="Helical" evidence="1">
    <location>
        <begin position="28"/>
        <end position="45"/>
    </location>
</feature>
<comment type="caution">
    <text evidence="2">The sequence shown here is derived from an EMBL/GenBank/DDBJ whole genome shotgun (WGS) entry which is preliminary data.</text>
</comment>